<evidence type="ECO:0000256" key="1">
    <source>
        <dbReference type="SAM" id="MobiDB-lite"/>
    </source>
</evidence>
<organism evidence="2 3">
    <name type="scientific">Mycobacterium kansasii</name>
    <dbReference type="NCBI Taxonomy" id="1768"/>
    <lineage>
        <taxon>Bacteria</taxon>
        <taxon>Bacillati</taxon>
        <taxon>Actinomycetota</taxon>
        <taxon>Actinomycetes</taxon>
        <taxon>Mycobacteriales</taxon>
        <taxon>Mycobacteriaceae</taxon>
        <taxon>Mycobacterium</taxon>
    </lineage>
</organism>
<sequence>MASVAGDDGPADRDGYAAGGLGALQSCFSVLGTSRAGVGLGAGVAAGRLIVARASLVHQISAATTATTTTMAAAARISPRVRRSGLTMLERRPQLAEAVALSGTQAGLRRRRRRRVFPAFDEGELDPEADPGSAAASFAGPGAGCPVTGLPPRVRCRRLAPERAVTDCWPS</sequence>
<evidence type="ECO:0000313" key="3">
    <source>
        <dbReference type="Proteomes" id="UP000188532"/>
    </source>
</evidence>
<dbReference type="Proteomes" id="UP000188532">
    <property type="component" value="Unassembled WGS sequence"/>
</dbReference>
<comment type="caution">
    <text evidence="2">The sequence shown here is derived from an EMBL/GenBank/DDBJ whole genome shotgun (WGS) entry which is preliminary data.</text>
</comment>
<feature type="region of interest" description="Disordered" evidence="1">
    <location>
        <begin position="120"/>
        <end position="142"/>
    </location>
</feature>
<dbReference type="EMBL" id="MVBN01000001">
    <property type="protein sequence ID" value="OOK84148.1"/>
    <property type="molecule type" value="Genomic_DNA"/>
</dbReference>
<dbReference type="AlphaFoldDB" id="A0A1V3XYM4"/>
<proteinExistence type="predicted"/>
<reference evidence="2 3" key="1">
    <citation type="submission" date="2017-02" db="EMBL/GenBank/DDBJ databases">
        <title>Complete genome sequences of Mycobacterium kansasii strains isolated from rhesus macaques.</title>
        <authorList>
            <person name="Panda A."/>
            <person name="Nagaraj S."/>
            <person name="Zhao X."/>
            <person name="Tettelin H."/>
            <person name="Detolla L.J."/>
        </authorList>
    </citation>
    <scope>NUCLEOTIDE SEQUENCE [LARGE SCALE GENOMIC DNA]</scope>
    <source>
        <strain evidence="2 3">11-3469</strain>
    </source>
</reference>
<protein>
    <submittedName>
        <fullName evidence="2">Uncharacterized protein</fullName>
    </submittedName>
</protein>
<evidence type="ECO:0000313" key="2">
    <source>
        <dbReference type="EMBL" id="OOK84148.1"/>
    </source>
</evidence>
<gene>
    <name evidence="2" type="ORF">BZL29_0534</name>
</gene>
<feature type="compositionally biased region" description="Low complexity" evidence="1">
    <location>
        <begin position="130"/>
        <end position="140"/>
    </location>
</feature>
<name>A0A1V3XYM4_MYCKA</name>
<accession>A0A1V3XYM4</accession>